<gene>
    <name evidence="2" type="ORF">JCM19232_4279</name>
</gene>
<reference evidence="2 3" key="1">
    <citation type="submission" date="2015-01" db="EMBL/GenBank/DDBJ databases">
        <title>Vibrio sp. C5 JCM 19232 whole genome shotgun sequence.</title>
        <authorList>
            <person name="Sawabe T."/>
            <person name="Meirelles P."/>
            <person name="Feng G."/>
            <person name="Sayaka M."/>
            <person name="Hattori M."/>
            <person name="Ohkuma M."/>
        </authorList>
    </citation>
    <scope>NUCLEOTIDE SEQUENCE [LARGE SCALE GENOMIC DNA]</scope>
    <source>
        <strain evidence="2 3">JCM19232</strain>
    </source>
</reference>
<sequence>MSLLSNFERGGSISKYAKHGLLLGLVVTTMAGCASMSPEECKTANWHQVGFQDGQQGENPQIVNDYTEDCAEAKVVVDRIEWTKGFHEGTKVYCDPSNGYQVGVEGREYYGVCENPKFLKNYQMGKQEYQRQQRLNNLNAQIASLDDQISHEKDAKKAKQLREQRKDLAHERSQLLNPDVNMNINFKF</sequence>
<keyword evidence="1" id="KW-0175">Coiled coil</keyword>
<feature type="coiled-coil region" evidence="1">
    <location>
        <begin position="135"/>
        <end position="171"/>
    </location>
</feature>
<dbReference type="AlphaFoldDB" id="A0A0B8PRM9"/>
<dbReference type="EMBL" id="BBSA01000018">
    <property type="protein sequence ID" value="GAM65314.1"/>
    <property type="molecule type" value="Genomic_DNA"/>
</dbReference>
<organism evidence="2 3">
    <name type="scientific">Vibrio ishigakensis</name>
    <dbReference type="NCBI Taxonomy" id="1481914"/>
    <lineage>
        <taxon>Bacteria</taxon>
        <taxon>Pseudomonadati</taxon>
        <taxon>Pseudomonadota</taxon>
        <taxon>Gammaproteobacteria</taxon>
        <taxon>Vibrionales</taxon>
        <taxon>Vibrionaceae</taxon>
        <taxon>Vibrio</taxon>
    </lineage>
</organism>
<accession>A0A0B8PRM9</accession>
<protein>
    <submittedName>
        <fullName evidence="2">ATPase</fullName>
    </submittedName>
</protein>
<evidence type="ECO:0000256" key="1">
    <source>
        <dbReference type="SAM" id="Coils"/>
    </source>
</evidence>
<dbReference type="Proteomes" id="UP000031670">
    <property type="component" value="Unassembled WGS sequence"/>
</dbReference>
<dbReference type="InterPro" id="IPR021242">
    <property type="entry name" value="DUF2799"/>
</dbReference>
<reference evidence="2 3" key="2">
    <citation type="submission" date="2015-01" db="EMBL/GenBank/DDBJ databases">
        <authorList>
            <consortium name="NBRP consortium"/>
            <person name="Sawabe T."/>
            <person name="Meirelles P."/>
            <person name="Feng G."/>
            <person name="Sayaka M."/>
            <person name="Hattori M."/>
            <person name="Ohkuma M."/>
        </authorList>
    </citation>
    <scope>NUCLEOTIDE SEQUENCE [LARGE SCALE GENOMIC DNA]</scope>
    <source>
        <strain evidence="2 3">JCM19232</strain>
    </source>
</reference>
<name>A0A0B8PRM9_9VIBR</name>
<evidence type="ECO:0000313" key="3">
    <source>
        <dbReference type="Proteomes" id="UP000031670"/>
    </source>
</evidence>
<proteinExistence type="predicted"/>
<evidence type="ECO:0000313" key="2">
    <source>
        <dbReference type="EMBL" id="GAM65314.1"/>
    </source>
</evidence>
<comment type="caution">
    <text evidence="2">The sequence shown here is derived from an EMBL/GenBank/DDBJ whole genome shotgun (WGS) entry which is preliminary data.</text>
</comment>
<dbReference type="Pfam" id="PF10973">
    <property type="entry name" value="DUF2799"/>
    <property type="match status" value="1"/>
</dbReference>